<dbReference type="Gene3D" id="3.40.50.360">
    <property type="match status" value="1"/>
</dbReference>
<keyword evidence="2" id="KW-1185">Reference proteome</keyword>
<gene>
    <name evidence="1" type="ORF">HMPREF1871_00803</name>
</gene>
<organism evidence="1 2">
    <name type="scientific">Gemelliphila asaccharolytica</name>
    <dbReference type="NCBI Taxonomy" id="502393"/>
    <lineage>
        <taxon>Bacteria</taxon>
        <taxon>Bacillati</taxon>
        <taxon>Bacillota</taxon>
        <taxon>Bacilli</taxon>
        <taxon>Bacillales</taxon>
        <taxon>Gemellaceae</taxon>
        <taxon>Gemelliphila</taxon>
    </lineage>
</organism>
<dbReference type="Pfam" id="PF07972">
    <property type="entry name" value="Flavodoxin_NdrI"/>
    <property type="match status" value="1"/>
</dbReference>
<dbReference type="InterPro" id="IPR004465">
    <property type="entry name" value="RNR_NrdI"/>
</dbReference>
<dbReference type="NCBIfam" id="TIGR00333">
    <property type="entry name" value="nrdI"/>
    <property type="match status" value="1"/>
</dbReference>
<comment type="caution">
    <text evidence="1">The sequence shown here is derived from an EMBL/GenBank/DDBJ whole genome shotgun (WGS) entry which is preliminary data.</text>
</comment>
<proteinExistence type="predicted"/>
<dbReference type="PANTHER" id="PTHR37297:SF1">
    <property type="entry name" value="PROTEIN NRDI"/>
    <property type="match status" value="1"/>
</dbReference>
<sequence length="118" mass="13585">MTGNCIKFLKMCKVDKEDMVDIWEIGSKVDFDYILLTPTVASGKIPEDVVAFLEKNNKHLKGVVGSGNKKWGNQRFAKAADKISEMYNVPVIMKIQLYGTTKEIIKFRKYYLEMKNKK</sequence>
<protein>
    <submittedName>
        <fullName evidence="1">NrdI protein</fullName>
    </submittedName>
</protein>
<accession>A0ABR5TLG0</accession>
<dbReference type="EMBL" id="LSDB01000036">
    <property type="protein sequence ID" value="KXB57683.1"/>
    <property type="molecule type" value="Genomic_DNA"/>
</dbReference>
<name>A0ABR5TLG0_9BACL</name>
<dbReference type="Proteomes" id="UP000070467">
    <property type="component" value="Unassembled WGS sequence"/>
</dbReference>
<evidence type="ECO:0000313" key="2">
    <source>
        <dbReference type="Proteomes" id="UP000070467"/>
    </source>
</evidence>
<dbReference type="SUPFAM" id="SSF52218">
    <property type="entry name" value="Flavoproteins"/>
    <property type="match status" value="1"/>
</dbReference>
<reference evidence="1 2" key="1">
    <citation type="submission" date="2016-01" db="EMBL/GenBank/DDBJ databases">
        <authorList>
            <person name="Mitreva M."/>
            <person name="Pepin K.H."/>
            <person name="Mihindukulasuriya K.A."/>
            <person name="Fulton R."/>
            <person name="Fronick C."/>
            <person name="O'Laughlin M."/>
            <person name="Miner T."/>
            <person name="Herter B."/>
            <person name="Rosa B.A."/>
            <person name="Cordes M."/>
            <person name="Tomlinson C."/>
            <person name="Wollam A."/>
            <person name="Palsikar V.B."/>
            <person name="Mardis E.R."/>
            <person name="Wilson R.K."/>
        </authorList>
    </citation>
    <scope>NUCLEOTIDE SEQUENCE [LARGE SCALE GENOMIC DNA]</scope>
    <source>
        <strain evidence="1 2">KA00071</strain>
    </source>
</reference>
<dbReference type="InterPro" id="IPR029039">
    <property type="entry name" value="Flavoprotein-like_sf"/>
</dbReference>
<evidence type="ECO:0000313" key="1">
    <source>
        <dbReference type="EMBL" id="KXB57683.1"/>
    </source>
</evidence>
<dbReference type="PANTHER" id="PTHR37297">
    <property type="entry name" value="PROTEIN NRDI"/>
    <property type="match status" value="1"/>
</dbReference>